<protein>
    <submittedName>
        <fullName evidence="1">Uncharacterized protein</fullName>
    </submittedName>
</protein>
<dbReference type="RefSeq" id="WP_120403316.1">
    <property type="nucleotide sequence ID" value="NZ_RAXV01000032.1"/>
</dbReference>
<sequence>MHGDQSFLKYQNKIRGIISQRKNQKVFDGKSLDKSNDALKRGISEIFLLARAELDEKDFGRFIEWTNEQVHSQVKDAELYKKKSYIDVAGLFKKIPAVILEKEIAWIIERINAESQKINEFYDFMIDLEKTVYLSNYKEAIDDLNLFEQKNGASIWSIQLMIGLEQVANGLIEQKKYTNSLRKIFKTGLLSYLTFFISGRNEGKTNFLKFIEDVEKSVSAHRGFKKNEALLTYLTYKISGVYPEIEKIDHILRIEQAHSIYDIYDTFLNIVQFLIYQNREDILLRHKYSLKKLSSLRDYRIEKILKHLNINEINECQKRDYQVFDECSNEIFYNDRCIRPEGVDIWGFFHKGYNKYNTEFYDSENLFKQSYESLLSFTKFSSESAKNINQLNKHVLNFNIFPSVKALSYMLNPISGLNDIVLSYWNIGLNSPTFGYEDLKLDNKLELLDKYKFGNICKAIVYIKNKQYRLAYHKLIYLLDGDSEFFSNYAKHALIKMYNDEKDIVGLLNILNNIDILFLKNFNSITFNKIIAGITYLDLKNIENPLDRSNITYICHLNNEDSNLLASLRLSIKDVCNYYGINKPSEIDIEMFTDKMNNFLSEICIPNNLDMCRLRSLRGSKLVVEERINICQKLRSIDKRNSDKYENELSRLNYFSTLEEGRKVLSSSRIYVDIECFKKWAMHEISDEISRYKDLAIIKPDDEVQYHELIQGLYSGDSYLNSFVPESDADLLLLNILRRCEQAFLFNSNWGLDYYLSKRIRHQSFVGRLRNELEQSQLITTKFSEDGNYQDNEQWINYLCENLPEIRDDLQKIFKNFSAAFDKKLLDLKDHRLHIKTNEKPDGMLYLNIPTNYIPILRYVLDQNDFDSIFTSIVDVLWAGLNLSLKNTKTYITTDLSNQISTLFDSLKLKIKNKIEKNTPEINDKYLKLDQTITNCNASIQAVLIEIGNWFTRTDLEAHTKYILPKEMVDLAISTASKSLKNHNIKIQSNVEVIDNSINEFRLSLSNLPVFNDIFFILLDNVQEHSYLHEPEVVSNVIFDCVNNILTIDFLNECHYKSKLRNSETVERIRQEIKSKNNLRSRQEGNSGLIKLAASSNDDNVYKIDFGYEGEKHFRVKLVYPLIHAGTVYPEKEAD</sequence>
<organism evidence="1 2">
    <name type="scientific">Acinetobacter tianfuensis</name>
    <dbReference type="NCBI Taxonomy" id="2419603"/>
    <lineage>
        <taxon>Bacteria</taxon>
        <taxon>Pseudomonadati</taxon>
        <taxon>Pseudomonadota</taxon>
        <taxon>Gammaproteobacteria</taxon>
        <taxon>Moraxellales</taxon>
        <taxon>Moraxellaceae</taxon>
        <taxon>Acinetobacter</taxon>
    </lineage>
</organism>
<keyword evidence="2" id="KW-1185">Reference proteome</keyword>
<comment type="caution">
    <text evidence="1">The sequence shown here is derived from an EMBL/GenBank/DDBJ whole genome shotgun (WGS) entry which is preliminary data.</text>
</comment>
<reference evidence="1 2" key="1">
    <citation type="submission" date="2018-09" db="EMBL/GenBank/DDBJ databases">
        <title>The draft genome of Acinetobacter spp. strains.</title>
        <authorList>
            <person name="Qin J."/>
            <person name="Feng Y."/>
            <person name="Zong Z."/>
        </authorList>
    </citation>
    <scope>NUCLEOTIDE SEQUENCE [LARGE SCALE GENOMIC DNA]</scope>
    <source>
        <strain evidence="1 2">WCHAc060012</strain>
    </source>
</reference>
<gene>
    <name evidence="1" type="ORF">D7V32_13200</name>
</gene>
<dbReference type="OrthoDB" id="7833808at2"/>
<proteinExistence type="predicted"/>
<dbReference type="EMBL" id="RAXV01000032">
    <property type="protein sequence ID" value="RKG29808.1"/>
    <property type="molecule type" value="Genomic_DNA"/>
</dbReference>
<dbReference type="Proteomes" id="UP000282388">
    <property type="component" value="Unassembled WGS sequence"/>
</dbReference>
<accession>A0A3A8E6P2</accession>
<evidence type="ECO:0000313" key="2">
    <source>
        <dbReference type="Proteomes" id="UP000282388"/>
    </source>
</evidence>
<name>A0A3A8E6P2_9GAMM</name>
<evidence type="ECO:0000313" key="1">
    <source>
        <dbReference type="EMBL" id="RKG29808.1"/>
    </source>
</evidence>
<dbReference type="AlphaFoldDB" id="A0A3A8E6P2"/>